<reference evidence="1" key="2">
    <citation type="journal article" date="2022" name="Microb. Genom.">
        <title>A chromosome-scale genome assembly of the tomato pathogen Cladosporium fulvum reveals a compartmentalized genome architecture and the presence of a dispensable chromosome.</title>
        <authorList>
            <person name="Zaccaron A.Z."/>
            <person name="Chen L.H."/>
            <person name="Samaras A."/>
            <person name="Stergiopoulos I."/>
        </authorList>
    </citation>
    <scope>NUCLEOTIDE SEQUENCE</scope>
    <source>
        <strain evidence="1">Race5_Kim</strain>
    </source>
</reference>
<reference evidence="1" key="1">
    <citation type="submission" date="2021-12" db="EMBL/GenBank/DDBJ databases">
        <authorList>
            <person name="Zaccaron A."/>
            <person name="Stergiopoulos I."/>
        </authorList>
    </citation>
    <scope>NUCLEOTIDE SEQUENCE</scope>
    <source>
        <strain evidence="1">Race5_Kim</strain>
    </source>
</reference>
<dbReference type="EMBL" id="CP090164">
    <property type="protein sequence ID" value="UJO14099.1"/>
    <property type="molecule type" value="Genomic_DNA"/>
</dbReference>
<keyword evidence="2" id="KW-1185">Reference proteome</keyword>
<dbReference type="Proteomes" id="UP000756132">
    <property type="component" value="Chromosome 2"/>
</dbReference>
<dbReference type="RefSeq" id="XP_047758465.1">
    <property type="nucleotide sequence ID" value="XM_047902699.1"/>
</dbReference>
<name>A0A9Q8P5M9_PASFU</name>
<dbReference type="AlphaFoldDB" id="A0A9Q8P5M9"/>
<evidence type="ECO:0000313" key="2">
    <source>
        <dbReference type="Proteomes" id="UP000756132"/>
    </source>
</evidence>
<proteinExistence type="predicted"/>
<sequence>MTATDWPGSLLSERQSGLYRMQRALGVKTSGRDQRTLNRKNTGIISCTILIYTVRPKLDPTRPVPFVSEKDVILVAVDIHVQGPHDTPSYIEVGLSALDTRDLAGTVPGYDAANFAARITSATYVGHDTAISFRPSLEGDSRLPVWISGCLRKEVAHWLHRTCHRIDASEIKIPPSDFAANIVLATHEKQEQLGKLSLFGCDLEQQ</sequence>
<dbReference type="KEGG" id="ffu:CLAFUR5_03551"/>
<dbReference type="OrthoDB" id="5953249at2759"/>
<protein>
    <submittedName>
        <fullName evidence="1">Uncharacterized protein</fullName>
    </submittedName>
</protein>
<evidence type="ECO:0000313" key="1">
    <source>
        <dbReference type="EMBL" id="UJO14099.1"/>
    </source>
</evidence>
<accession>A0A9Q8P5M9</accession>
<gene>
    <name evidence="1" type="ORF">CLAFUR5_03551</name>
</gene>
<dbReference type="GeneID" id="71983429"/>
<organism evidence="1 2">
    <name type="scientific">Passalora fulva</name>
    <name type="common">Tomato leaf mold</name>
    <name type="synonym">Cladosporium fulvum</name>
    <dbReference type="NCBI Taxonomy" id="5499"/>
    <lineage>
        <taxon>Eukaryota</taxon>
        <taxon>Fungi</taxon>
        <taxon>Dikarya</taxon>
        <taxon>Ascomycota</taxon>
        <taxon>Pezizomycotina</taxon>
        <taxon>Dothideomycetes</taxon>
        <taxon>Dothideomycetidae</taxon>
        <taxon>Mycosphaerellales</taxon>
        <taxon>Mycosphaerellaceae</taxon>
        <taxon>Fulvia</taxon>
    </lineage>
</organism>